<dbReference type="PANTHER" id="PTHR43051:SF1">
    <property type="entry name" value="POLYNUCLEOTIDE ADENYLYLTRANSFERASE FAMILY PROTEIN"/>
    <property type="match status" value="1"/>
</dbReference>
<dbReference type="InterPro" id="IPR002646">
    <property type="entry name" value="PolA_pol_head_dom"/>
</dbReference>
<feature type="domain" description="tRNA nucleotidyltransferase/poly(A) polymerase RNA and SrmB- binding" evidence="10">
    <location>
        <begin position="199"/>
        <end position="257"/>
    </location>
</feature>
<protein>
    <submittedName>
        <fullName evidence="11">Poly(A) polymerase</fullName>
        <ecNumber evidence="11">2.7.7.19</ecNumber>
    </submittedName>
</protein>
<keyword evidence="2 11" id="KW-0808">Transferase</keyword>
<feature type="compositionally biased region" description="Low complexity" evidence="7">
    <location>
        <begin position="443"/>
        <end position="458"/>
    </location>
</feature>
<dbReference type="InterPro" id="IPR043519">
    <property type="entry name" value="NT_sf"/>
</dbReference>
<evidence type="ECO:0000256" key="4">
    <source>
        <dbReference type="ARBA" id="ARBA00022840"/>
    </source>
</evidence>
<dbReference type="InterPro" id="IPR032828">
    <property type="entry name" value="PolyA_RNA-bd"/>
</dbReference>
<evidence type="ECO:0000259" key="10">
    <source>
        <dbReference type="Pfam" id="PF12627"/>
    </source>
</evidence>
<dbReference type="InterPro" id="IPR052191">
    <property type="entry name" value="tRNA_ntf/polyA_polymerase_I"/>
</dbReference>
<name>A0A3B1AMD8_9ZZZZ</name>
<evidence type="ECO:0000256" key="6">
    <source>
        <dbReference type="ARBA" id="ARBA00023163"/>
    </source>
</evidence>
<dbReference type="EMBL" id="UOFR01000031">
    <property type="protein sequence ID" value="VAW95054.1"/>
    <property type="molecule type" value="Genomic_DNA"/>
</dbReference>
<evidence type="ECO:0000259" key="8">
    <source>
        <dbReference type="Pfam" id="PF01743"/>
    </source>
</evidence>
<dbReference type="Pfam" id="PF01743">
    <property type="entry name" value="PolyA_pol"/>
    <property type="match status" value="1"/>
</dbReference>
<dbReference type="GO" id="GO:0003723">
    <property type="term" value="F:RNA binding"/>
    <property type="evidence" value="ECO:0007669"/>
    <property type="project" value="UniProtKB-KW"/>
</dbReference>
<feature type="compositionally biased region" description="Basic and acidic residues" evidence="7">
    <location>
        <begin position="409"/>
        <end position="418"/>
    </location>
</feature>
<dbReference type="Gene3D" id="1.10.3090.10">
    <property type="entry name" value="cca-adding enzyme, domain 2"/>
    <property type="match status" value="1"/>
</dbReference>
<dbReference type="GO" id="GO:0006397">
    <property type="term" value="P:mRNA processing"/>
    <property type="evidence" value="ECO:0007669"/>
    <property type="project" value="UniProtKB-KW"/>
</dbReference>
<accession>A0A3B1AMD8</accession>
<evidence type="ECO:0000259" key="9">
    <source>
        <dbReference type="Pfam" id="PF12626"/>
    </source>
</evidence>
<feature type="domain" description="Poly A polymerase head" evidence="8">
    <location>
        <begin position="43"/>
        <end position="172"/>
    </location>
</feature>
<dbReference type="Pfam" id="PF12627">
    <property type="entry name" value="PolyA_pol_RNAbd"/>
    <property type="match status" value="1"/>
</dbReference>
<feature type="domain" description="Polymerase A arginine-rich C-terminal" evidence="9">
    <location>
        <begin position="314"/>
        <end position="429"/>
    </location>
</feature>
<dbReference type="PANTHER" id="PTHR43051">
    <property type="entry name" value="POLYNUCLEOTIDE ADENYLYLTRANSFERASE FAMILY PROTEIN"/>
    <property type="match status" value="1"/>
</dbReference>
<keyword evidence="1" id="KW-0507">mRNA processing</keyword>
<dbReference type="Gene3D" id="3.30.460.10">
    <property type="entry name" value="Beta Polymerase, domain 2"/>
    <property type="match status" value="1"/>
</dbReference>
<dbReference type="CDD" id="cd05398">
    <property type="entry name" value="NT_ClassII-CCAase"/>
    <property type="match status" value="1"/>
</dbReference>
<dbReference type="GO" id="GO:0005524">
    <property type="term" value="F:ATP binding"/>
    <property type="evidence" value="ECO:0007669"/>
    <property type="project" value="UniProtKB-KW"/>
</dbReference>
<gene>
    <name evidence="11" type="ORF">MNBD_GAMMA21-1615</name>
</gene>
<dbReference type="SUPFAM" id="SSF81891">
    <property type="entry name" value="Poly A polymerase C-terminal region-like"/>
    <property type="match status" value="1"/>
</dbReference>
<keyword evidence="4" id="KW-0067">ATP-binding</keyword>
<dbReference type="HAMAP" id="MF_00957">
    <property type="entry name" value="PolyA_pol"/>
    <property type="match status" value="1"/>
</dbReference>
<dbReference type="GO" id="GO:0043633">
    <property type="term" value="P:polyadenylation-dependent RNA catabolic process"/>
    <property type="evidence" value="ECO:0007669"/>
    <property type="project" value="InterPro"/>
</dbReference>
<dbReference type="SUPFAM" id="SSF81301">
    <property type="entry name" value="Nucleotidyltransferase"/>
    <property type="match status" value="1"/>
</dbReference>
<organism evidence="11">
    <name type="scientific">hydrothermal vent metagenome</name>
    <dbReference type="NCBI Taxonomy" id="652676"/>
    <lineage>
        <taxon>unclassified sequences</taxon>
        <taxon>metagenomes</taxon>
        <taxon>ecological metagenomes</taxon>
    </lineage>
</organism>
<dbReference type="FunFam" id="3.30.460.10:FF:000035">
    <property type="entry name" value="Poly(A) polymerase I"/>
    <property type="match status" value="1"/>
</dbReference>
<evidence type="ECO:0000256" key="5">
    <source>
        <dbReference type="ARBA" id="ARBA00022884"/>
    </source>
</evidence>
<reference evidence="11" key="1">
    <citation type="submission" date="2018-06" db="EMBL/GenBank/DDBJ databases">
        <authorList>
            <person name="Zhirakovskaya E."/>
        </authorList>
    </citation>
    <scope>NUCLEOTIDE SEQUENCE</scope>
</reference>
<dbReference type="GO" id="GO:1990817">
    <property type="term" value="F:poly(A) RNA polymerase activity"/>
    <property type="evidence" value="ECO:0007669"/>
    <property type="project" value="UniProtKB-EC"/>
</dbReference>
<dbReference type="Pfam" id="PF12626">
    <property type="entry name" value="PolyA_pol_arg_C"/>
    <property type="match status" value="1"/>
</dbReference>
<evidence type="ECO:0000256" key="3">
    <source>
        <dbReference type="ARBA" id="ARBA00022741"/>
    </source>
</evidence>
<dbReference type="InterPro" id="IPR010206">
    <property type="entry name" value="PolA_pol_I"/>
</dbReference>
<evidence type="ECO:0000256" key="7">
    <source>
        <dbReference type="SAM" id="MobiDB-lite"/>
    </source>
</evidence>
<sequence length="458" mass="53017">MTLKPQQTEATIYTRGEHNISRENINEPALKVLYRLHKAGYQAFLVGGAVRDLMLDLHPKDYDVATDATPEQVKDLFRNCRLIGRRFRLAHIHYGREIIEVATFRGHYDQAEDDSEGSTRDGMIVRDNVFGTLAEDAWRRDFSVNALYYNIADFSVVDYTGGMDDLKRRRLRMIGDANVRCQEDPVRMLRAMRFAAKLDFEFDPDLVAAIVDQHHRIEAVPPARLFEEVLKLFLSGKSQRAIHLLIQYKLLDQLFSVTQHHLFHHPEFLDFIDLACRNTDQRIAEEKPVTPAFFFAFMLWGPMSLRAKEFESNDMSPIQALQEAGRAVLSQQAAQISIPKRFRLPIRDIWTGQARLRNRRGRRPFSLLQHPRFRAAYDFLLLRADSIEPQLKELGEWWTQFQAVPEKEQKQMCQELHRMSHGQKKRKRKNPTGNHSNPDSDKPAAATDSSDSSNSSDQ</sequence>
<feature type="region of interest" description="Disordered" evidence="7">
    <location>
        <begin position="409"/>
        <end position="458"/>
    </location>
</feature>
<keyword evidence="3" id="KW-0547">Nucleotide-binding</keyword>
<keyword evidence="11" id="KW-0548">Nucleotidyltransferase</keyword>
<dbReference type="AlphaFoldDB" id="A0A3B1AMD8"/>
<keyword evidence="5" id="KW-0694">RNA-binding</keyword>
<dbReference type="InterPro" id="IPR025866">
    <property type="entry name" value="PolyA_pol_arg_C_dom"/>
</dbReference>
<dbReference type="EC" id="2.7.7.19" evidence="11"/>
<keyword evidence="6" id="KW-0804">Transcription</keyword>
<proteinExistence type="inferred from homology"/>
<evidence type="ECO:0000256" key="2">
    <source>
        <dbReference type="ARBA" id="ARBA00022679"/>
    </source>
</evidence>
<evidence type="ECO:0000313" key="11">
    <source>
        <dbReference type="EMBL" id="VAW95054.1"/>
    </source>
</evidence>
<feature type="compositionally biased region" description="Basic residues" evidence="7">
    <location>
        <begin position="419"/>
        <end position="430"/>
    </location>
</feature>
<dbReference type="NCBIfam" id="TIGR01942">
    <property type="entry name" value="pcnB"/>
    <property type="match status" value="1"/>
</dbReference>
<evidence type="ECO:0000256" key="1">
    <source>
        <dbReference type="ARBA" id="ARBA00022664"/>
    </source>
</evidence>